<dbReference type="AlphaFoldDB" id="A0AAD7F896"/>
<gene>
    <name evidence="2" type="ORF">FB45DRAFT_946491</name>
</gene>
<organism evidence="2 3">
    <name type="scientific">Roridomyces roridus</name>
    <dbReference type="NCBI Taxonomy" id="1738132"/>
    <lineage>
        <taxon>Eukaryota</taxon>
        <taxon>Fungi</taxon>
        <taxon>Dikarya</taxon>
        <taxon>Basidiomycota</taxon>
        <taxon>Agaricomycotina</taxon>
        <taxon>Agaricomycetes</taxon>
        <taxon>Agaricomycetidae</taxon>
        <taxon>Agaricales</taxon>
        <taxon>Marasmiineae</taxon>
        <taxon>Mycenaceae</taxon>
        <taxon>Roridomyces</taxon>
    </lineage>
</organism>
<accession>A0AAD7F896</accession>
<proteinExistence type="predicted"/>
<dbReference type="Proteomes" id="UP001221142">
    <property type="component" value="Unassembled WGS sequence"/>
</dbReference>
<protein>
    <submittedName>
        <fullName evidence="2">Uncharacterized protein</fullName>
    </submittedName>
</protein>
<dbReference type="EMBL" id="JARKIF010000045">
    <property type="protein sequence ID" value="KAJ7608352.1"/>
    <property type="molecule type" value="Genomic_DNA"/>
</dbReference>
<evidence type="ECO:0000256" key="1">
    <source>
        <dbReference type="SAM" id="MobiDB-lite"/>
    </source>
</evidence>
<name>A0AAD7F896_9AGAR</name>
<feature type="non-terminal residue" evidence="2">
    <location>
        <position position="155"/>
    </location>
</feature>
<feature type="region of interest" description="Disordered" evidence="1">
    <location>
        <begin position="120"/>
        <end position="155"/>
    </location>
</feature>
<keyword evidence="3" id="KW-1185">Reference proteome</keyword>
<evidence type="ECO:0000313" key="3">
    <source>
        <dbReference type="Proteomes" id="UP001221142"/>
    </source>
</evidence>
<reference evidence="2" key="1">
    <citation type="submission" date="2023-03" db="EMBL/GenBank/DDBJ databases">
        <title>Massive genome expansion in bonnet fungi (Mycena s.s.) driven by repeated elements and novel gene families across ecological guilds.</title>
        <authorList>
            <consortium name="Lawrence Berkeley National Laboratory"/>
            <person name="Harder C.B."/>
            <person name="Miyauchi S."/>
            <person name="Viragh M."/>
            <person name="Kuo A."/>
            <person name="Thoen E."/>
            <person name="Andreopoulos B."/>
            <person name="Lu D."/>
            <person name="Skrede I."/>
            <person name="Drula E."/>
            <person name="Henrissat B."/>
            <person name="Morin E."/>
            <person name="Kohler A."/>
            <person name="Barry K."/>
            <person name="LaButti K."/>
            <person name="Morin E."/>
            <person name="Salamov A."/>
            <person name="Lipzen A."/>
            <person name="Mereny Z."/>
            <person name="Hegedus B."/>
            <person name="Baldrian P."/>
            <person name="Stursova M."/>
            <person name="Weitz H."/>
            <person name="Taylor A."/>
            <person name="Grigoriev I.V."/>
            <person name="Nagy L.G."/>
            <person name="Martin F."/>
            <person name="Kauserud H."/>
        </authorList>
    </citation>
    <scope>NUCLEOTIDE SEQUENCE</scope>
    <source>
        <strain evidence="2">9284</strain>
    </source>
</reference>
<comment type="caution">
    <text evidence="2">The sequence shown here is derived from an EMBL/GenBank/DDBJ whole genome shotgun (WGS) entry which is preliminary data.</text>
</comment>
<sequence>MKYLTYDARTNVDSSHPPLSLLGTDSLRSLTTSAYSLNLQPPGAVSWYTHGGIAYASALHVLSQCHCHFLESCVIALRRPPRDSPPAASVVVSAPQMRAYSAKPSSARLVHAGASHVPGLPFSRSRAPRHASGDDVPAEAAHDARIAVGTTRGGR</sequence>
<evidence type="ECO:0000313" key="2">
    <source>
        <dbReference type="EMBL" id="KAJ7608352.1"/>
    </source>
</evidence>